<dbReference type="AlphaFoldDB" id="A0A1Y2HMV2"/>
<feature type="compositionally biased region" description="Low complexity" evidence="1">
    <location>
        <begin position="128"/>
        <end position="143"/>
    </location>
</feature>
<evidence type="ECO:0000313" key="3">
    <source>
        <dbReference type="Proteomes" id="UP000193411"/>
    </source>
</evidence>
<dbReference type="Proteomes" id="UP000193411">
    <property type="component" value="Unassembled WGS sequence"/>
</dbReference>
<name>A0A1Y2HMV2_9FUNG</name>
<feature type="region of interest" description="Disordered" evidence="1">
    <location>
        <begin position="292"/>
        <end position="363"/>
    </location>
</feature>
<feature type="compositionally biased region" description="Polar residues" evidence="1">
    <location>
        <begin position="146"/>
        <end position="168"/>
    </location>
</feature>
<feature type="region of interest" description="Disordered" evidence="1">
    <location>
        <begin position="1"/>
        <end position="66"/>
    </location>
</feature>
<evidence type="ECO:0000256" key="1">
    <source>
        <dbReference type="SAM" id="MobiDB-lite"/>
    </source>
</evidence>
<gene>
    <name evidence="2" type="ORF">BCR44DRAFT_57255</name>
</gene>
<protein>
    <submittedName>
        <fullName evidence="2">Uncharacterized protein</fullName>
    </submittedName>
</protein>
<feature type="compositionally biased region" description="Low complexity" evidence="1">
    <location>
        <begin position="343"/>
        <end position="363"/>
    </location>
</feature>
<sequence length="775" mass="82502">MATMNHRQLISPSRSASVSNSHFQSVQASMGDVVPGSPKVLGHAPMTEDPSKPPSSTMTGEVVKGCSLPAPQLGDTQDSQHSTLDRVATIDRNFTERMLEQYKNHNTSSIVSATTSSGSMQAAGTRQSSLAGLSPSSNNNGPNIVRINSQPVTHSLSKHASANSSAGFKTSLGRNGPPPAVGCPFMSTSAYGSNPVVNPESQNTTTSPRMAAKRTSTRHHGHGTGGRIPLPPALAAAVNRRSSKDQIENVLESISNSLDQISGTVFTHPPPGNLKGGLLVPIQQPNSNATMIQSKHTQRIGPSAQASQGTRPPPAHVAHGRRPPRGRPSGVASSMIPRGPVRQQPQTQPQAQAQAQPSPTSQPVLEAALATISSSQTAVELASASTAAAEAALLVANASLDPASGSPSVSIAAQAAAHNALAAAERTARTIQHFHAQFQHQQREEAAAMSHVSARIDLTTREEPIDLTPNLGLTHIHIPHQQEARPTLLINSGAPWLIPLEAPPNTFQLLLDLASATRSINTTASHIPLPPLIPTVSTSDSPPDPTLHLGAAPNKVRIDHLSRFTHPDPLKSLVLSTSSPPLSSCTHIWICREPSTLTCAAVFYFNLYPDACQFLRHIQSLIESDSLKSLLGATRPGCEFSASLHTSVTDPRLTRLHTVRDPRQAHARGQPFVPKLAPTMTRRQKGVNLTLPVGIAQKAVHLYENKLSKEAKIKQVDLVGGDHDDDERSLSPTVDVLLSSDSEADDVEVWAVHKSRRVIEEEEMVLSLDSEEIEE</sequence>
<dbReference type="EMBL" id="MCFL01000024">
    <property type="protein sequence ID" value="ORZ35013.1"/>
    <property type="molecule type" value="Genomic_DNA"/>
</dbReference>
<keyword evidence="3" id="KW-1185">Reference proteome</keyword>
<comment type="caution">
    <text evidence="2">The sequence shown here is derived from an EMBL/GenBank/DDBJ whole genome shotgun (WGS) entry which is preliminary data.</text>
</comment>
<organism evidence="2 3">
    <name type="scientific">Catenaria anguillulae PL171</name>
    <dbReference type="NCBI Taxonomy" id="765915"/>
    <lineage>
        <taxon>Eukaryota</taxon>
        <taxon>Fungi</taxon>
        <taxon>Fungi incertae sedis</taxon>
        <taxon>Blastocladiomycota</taxon>
        <taxon>Blastocladiomycetes</taxon>
        <taxon>Blastocladiales</taxon>
        <taxon>Catenariaceae</taxon>
        <taxon>Catenaria</taxon>
    </lineage>
</organism>
<accession>A0A1Y2HMV2</accession>
<evidence type="ECO:0000313" key="2">
    <source>
        <dbReference type="EMBL" id="ORZ35013.1"/>
    </source>
</evidence>
<reference evidence="2 3" key="1">
    <citation type="submission" date="2016-07" db="EMBL/GenBank/DDBJ databases">
        <title>Pervasive Adenine N6-methylation of Active Genes in Fungi.</title>
        <authorList>
            <consortium name="DOE Joint Genome Institute"/>
            <person name="Mondo S.J."/>
            <person name="Dannebaum R.O."/>
            <person name="Kuo R.C."/>
            <person name="Labutti K."/>
            <person name="Haridas S."/>
            <person name="Kuo A."/>
            <person name="Salamov A."/>
            <person name="Ahrendt S.R."/>
            <person name="Lipzen A."/>
            <person name="Sullivan W."/>
            <person name="Andreopoulos W.B."/>
            <person name="Clum A."/>
            <person name="Lindquist E."/>
            <person name="Daum C."/>
            <person name="Ramamoorthy G.K."/>
            <person name="Gryganskyi A."/>
            <person name="Culley D."/>
            <person name="Magnuson J.K."/>
            <person name="James T.Y."/>
            <person name="O'Malley M.A."/>
            <person name="Stajich J.E."/>
            <person name="Spatafora J.W."/>
            <person name="Visel A."/>
            <person name="Grigoriev I.V."/>
        </authorList>
    </citation>
    <scope>NUCLEOTIDE SEQUENCE [LARGE SCALE GENOMIC DNA]</scope>
    <source>
        <strain evidence="2 3">PL171</strain>
    </source>
</reference>
<feature type="compositionally biased region" description="Polar residues" evidence="1">
    <location>
        <begin position="1"/>
        <end position="28"/>
    </location>
</feature>
<proteinExistence type="predicted"/>
<feature type="region of interest" description="Disordered" evidence="1">
    <location>
        <begin position="114"/>
        <end position="184"/>
    </location>
</feature>